<comment type="catalytic activity">
    <reaction evidence="20">
        <text>Preferential cleavage: (Ac)2-L-Lys-D-Ala-|-D-Ala. Also transpeptidation of peptidyl-alanyl moieties that are N-acyl substituents of D-alanine.</text>
        <dbReference type="EC" id="3.4.16.4"/>
    </reaction>
</comment>
<protein>
    <recommendedName>
        <fullName evidence="3">Penicillin-binding protein 1A</fullName>
        <ecNumber evidence="21">2.4.99.28</ecNumber>
        <ecNumber evidence="2">3.4.16.4</ecNumber>
    </recommendedName>
</protein>
<comment type="subcellular location">
    <subcellularLocation>
        <location evidence="1">Cell inner membrane</location>
        <topology evidence="1">Single-pass type II membrane protein</topology>
    </subcellularLocation>
</comment>
<evidence type="ECO:0000256" key="22">
    <source>
        <dbReference type="ARBA" id="ARBA00049902"/>
    </source>
</evidence>
<dbReference type="InterPro" id="IPR001264">
    <property type="entry name" value="Glyco_trans_51"/>
</dbReference>
<dbReference type="GO" id="GO:0009252">
    <property type="term" value="P:peptidoglycan biosynthetic process"/>
    <property type="evidence" value="ECO:0007669"/>
    <property type="project" value="UniProtKB-KW"/>
</dbReference>
<keyword evidence="9 27" id="KW-0808">Transferase</keyword>
<evidence type="ECO:0000256" key="8">
    <source>
        <dbReference type="ARBA" id="ARBA00022676"/>
    </source>
</evidence>
<evidence type="ECO:0000256" key="5">
    <source>
        <dbReference type="ARBA" id="ARBA00022519"/>
    </source>
</evidence>
<dbReference type="PANTHER" id="PTHR32282:SF27">
    <property type="entry name" value="PENICILLIN-BINDING PROTEIN 1A"/>
    <property type="match status" value="1"/>
</dbReference>
<evidence type="ECO:0000256" key="23">
    <source>
        <dbReference type="SAM" id="MobiDB-lite"/>
    </source>
</evidence>
<evidence type="ECO:0000259" key="24">
    <source>
        <dbReference type="Pfam" id="PF00905"/>
    </source>
</evidence>
<accession>A0A3B1AHN6</accession>
<evidence type="ECO:0000256" key="12">
    <source>
        <dbReference type="ARBA" id="ARBA00022960"/>
    </source>
</evidence>
<dbReference type="GO" id="GO:0008658">
    <property type="term" value="F:penicillin binding"/>
    <property type="evidence" value="ECO:0007669"/>
    <property type="project" value="InterPro"/>
</dbReference>
<dbReference type="EC" id="2.4.99.28" evidence="21"/>
<feature type="domain" description="Penicillin-binding protein OB-like" evidence="26">
    <location>
        <begin position="314"/>
        <end position="423"/>
    </location>
</feature>
<evidence type="ECO:0000256" key="9">
    <source>
        <dbReference type="ARBA" id="ARBA00022679"/>
    </source>
</evidence>
<evidence type="ECO:0000256" key="17">
    <source>
        <dbReference type="ARBA" id="ARBA00023251"/>
    </source>
</evidence>
<dbReference type="SUPFAM" id="SSF53955">
    <property type="entry name" value="Lysozyme-like"/>
    <property type="match status" value="1"/>
</dbReference>
<dbReference type="EC" id="3.4.16.4" evidence="2"/>
<dbReference type="InterPro" id="IPR050396">
    <property type="entry name" value="Glycosyltr_51/Transpeptidase"/>
</dbReference>
<keyword evidence="11" id="KW-0378">Hydrolase</keyword>
<keyword evidence="10" id="KW-0812">Transmembrane</keyword>
<dbReference type="AlphaFoldDB" id="A0A3B1AHN6"/>
<dbReference type="InterPro" id="IPR001460">
    <property type="entry name" value="PCN-bd_Tpept"/>
</dbReference>
<feature type="domain" description="Glycosyl transferase family 51" evidence="25">
    <location>
        <begin position="54"/>
        <end position="227"/>
    </location>
</feature>
<evidence type="ECO:0000256" key="13">
    <source>
        <dbReference type="ARBA" id="ARBA00022968"/>
    </source>
</evidence>
<dbReference type="Pfam" id="PF00912">
    <property type="entry name" value="Transgly"/>
    <property type="match status" value="1"/>
</dbReference>
<evidence type="ECO:0000256" key="14">
    <source>
        <dbReference type="ARBA" id="ARBA00022984"/>
    </source>
</evidence>
<dbReference type="SUPFAM" id="SSF56601">
    <property type="entry name" value="beta-lactamase/transpeptidase-like"/>
    <property type="match status" value="1"/>
</dbReference>
<organism evidence="27">
    <name type="scientific">hydrothermal vent metagenome</name>
    <dbReference type="NCBI Taxonomy" id="652676"/>
    <lineage>
        <taxon>unclassified sequences</taxon>
        <taxon>metagenomes</taxon>
        <taxon>ecological metagenomes</taxon>
    </lineage>
</organism>
<keyword evidence="8 27" id="KW-0328">Glycosyltransferase</keyword>
<dbReference type="GO" id="GO:0006508">
    <property type="term" value="P:proteolysis"/>
    <property type="evidence" value="ECO:0007669"/>
    <property type="project" value="UniProtKB-KW"/>
</dbReference>
<keyword evidence="4" id="KW-1003">Cell membrane</keyword>
<dbReference type="InterPro" id="IPR031376">
    <property type="entry name" value="PCB_OB"/>
</dbReference>
<comment type="catalytic activity">
    <reaction evidence="22">
        <text>[GlcNAc-(1-&gt;4)-Mur2Ac(oyl-L-Ala-gamma-D-Glu-L-Lys-D-Ala-D-Ala)](n)-di-trans,octa-cis-undecaprenyl diphosphate + beta-D-GlcNAc-(1-&gt;4)-Mur2Ac(oyl-L-Ala-gamma-D-Glu-L-Lys-D-Ala-D-Ala)-di-trans,octa-cis-undecaprenyl diphosphate = [GlcNAc-(1-&gt;4)-Mur2Ac(oyl-L-Ala-gamma-D-Glu-L-Lys-D-Ala-D-Ala)](n+1)-di-trans,octa-cis-undecaprenyl diphosphate + di-trans,octa-cis-undecaprenyl diphosphate + H(+)</text>
        <dbReference type="Rhea" id="RHEA:23708"/>
        <dbReference type="Rhea" id="RHEA-COMP:9602"/>
        <dbReference type="Rhea" id="RHEA-COMP:9603"/>
        <dbReference type="ChEBI" id="CHEBI:15378"/>
        <dbReference type="ChEBI" id="CHEBI:58405"/>
        <dbReference type="ChEBI" id="CHEBI:60033"/>
        <dbReference type="ChEBI" id="CHEBI:78435"/>
        <dbReference type="EC" id="2.4.99.28"/>
    </reaction>
</comment>
<evidence type="ECO:0000259" key="26">
    <source>
        <dbReference type="Pfam" id="PF17092"/>
    </source>
</evidence>
<keyword evidence="6" id="KW-0121">Carboxypeptidase</keyword>
<dbReference type="GO" id="GO:0046677">
    <property type="term" value="P:response to antibiotic"/>
    <property type="evidence" value="ECO:0007669"/>
    <property type="project" value="UniProtKB-KW"/>
</dbReference>
<dbReference type="GO" id="GO:0005886">
    <property type="term" value="C:plasma membrane"/>
    <property type="evidence" value="ECO:0007669"/>
    <property type="project" value="UniProtKB-SubCell"/>
</dbReference>
<dbReference type="NCBIfam" id="TIGR02074">
    <property type="entry name" value="PBP_1a_fam"/>
    <property type="match status" value="1"/>
</dbReference>
<keyword evidence="19" id="KW-0961">Cell wall biogenesis/degradation</keyword>
<dbReference type="GO" id="GO:0030288">
    <property type="term" value="C:outer membrane-bounded periplasmic space"/>
    <property type="evidence" value="ECO:0007669"/>
    <property type="project" value="TreeGrafter"/>
</dbReference>
<evidence type="ECO:0000256" key="11">
    <source>
        <dbReference type="ARBA" id="ARBA00022801"/>
    </source>
</evidence>
<dbReference type="EMBL" id="UOFU01000317">
    <property type="protein sequence ID" value="VAX03262.1"/>
    <property type="molecule type" value="Genomic_DNA"/>
</dbReference>
<evidence type="ECO:0000256" key="16">
    <source>
        <dbReference type="ARBA" id="ARBA00023136"/>
    </source>
</evidence>
<proteinExistence type="predicted"/>
<dbReference type="GO" id="GO:0009002">
    <property type="term" value="F:serine-type D-Ala-D-Ala carboxypeptidase activity"/>
    <property type="evidence" value="ECO:0007669"/>
    <property type="project" value="UniProtKB-EC"/>
</dbReference>
<keyword evidence="12" id="KW-0133">Cell shape</keyword>
<dbReference type="GO" id="GO:0071555">
    <property type="term" value="P:cell wall organization"/>
    <property type="evidence" value="ECO:0007669"/>
    <property type="project" value="UniProtKB-KW"/>
</dbReference>
<evidence type="ECO:0000256" key="19">
    <source>
        <dbReference type="ARBA" id="ARBA00023316"/>
    </source>
</evidence>
<dbReference type="FunFam" id="1.10.3810.10:FF:000003">
    <property type="entry name" value="Penicillin-binding protein 1a"/>
    <property type="match status" value="1"/>
</dbReference>
<evidence type="ECO:0000256" key="21">
    <source>
        <dbReference type="ARBA" id="ARBA00044770"/>
    </source>
</evidence>
<evidence type="ECO:0000256" key="4">
    <source>
        <dbReference type="ARBA" id="ARBA00022475"/>
    </source>
</evidence>
<dbReference type="Gene3D" id="3.40.710.10">
    <property type="entry name" value="DD-peptidase/beta-lactamase superfamily"/>
    <property type="match status" value="2"/>
</dbReference>
<evidence type="ECO:0000256" key="20">
    <source>
        <dbReference type="ARBA" id="ARBA00034000"/>
    </source>
</evidence>
<dbReference type="InterPro" id="IPR036950">
    <property type="entry name" value="PBP_transglycosylase"/>
</dbReference>
<dbReference type="Pfam" id="PF17092">
    <property type="entry name" value="PCB_OB"/>
    <property type="match status" value="1"/>
</dbReference>
<dbReference type="GO" id="GO:0008955">
    <property type="term" value="F:peptidoglycan glycosyltransferase activity"/>
    <property type="evidence" value="ECO:0007669"/>
    <property type="project" value="UniProtKB-EC"/>
</dbReference>
<dbReference type="InterPro" id="IPR023346">
    <property type="entry name" value="Lysozyme-like_dom_sf"/>
</dbReference>
<dbReference type="Pfam" id="PF00905">
    <property type="entry name" value="Transpeptidase"/>
    <property type="match status" value="1"/>
</dbReference>
<evidence type="ECO:0000256" key="10">
    <source>
        <dbReference type="ARBA" id="ARBA00022692"/>
    </source>
</evidence>
<dbReference type="Gene3D" id="1.10.3810.10">
    <property type="entry name" value="Biosynthetic peptidoglycan transglycosylase-like"/>
    <property type="match status" value="1"/>
</dbReference>
<evidence type="ECO:0000256" key="2">
    <source>
        <dbReference type="ARBA" id="ARBA00012448"/>
    </source>
</evidence>
<feature type="domain" description="Penicillin-binding protein transpeptidase" evidence="24">
    <location>
        <begin position="425"/>
        <end position="698"/>
    </location>
</feature>
<evidence type="ECO:0000256" key="18">
    <source>
        <dbReference type="ARBA" id="ARBA00023268"/>
    </source>
</evidence>
<keyword evidence="15" id="KW-1133">Transmembrane helix</keyword>
<evidence type="ECO:0000256" key="6">
    <source>
        <dbReference type="ARBA" id="ARBA00022645"/>
    </source>
</evidence>
<name>A0A3B1AHN6_9ZZZZ</name>
<evidence type="ECO:0000313" key="27">
    <source>
        <dbReference type="EMBL" id="VAX03262.1"/>
    </source>
</evidence>
<reference evidence="27" key="1">
    <citation type="submission" date="2018-06" db="EMBL/GenBank/DDBJ databases">
        <authorList>
            <person name="Zhirakovskaya E."/>
        </authorList>
    </citation>
    <scope>NUCLEOTIDE SEQUENCE</scope>
</reference>
<evidence type="ECO:0000256" key="7">
    <source>
        <dbReference type="ARBA" id="ARBA00022670"/>
    </source>
</evidence>
<evidence type="ECO:0000259" key="25">
    <source>
        <dbReference type="Pfam" id="PF00912"/>
    </source>
</evidence>
<evidence type="ECO:0000256" key="1">
    <source>
        <dbReference type="ARBA" id="ARBA00004249"/>
    </source>
</evidence>
<feature type="region of interest" description="Disordered" evidence="23">
    <location>
        <begin position="788"/>
        <end position="812"/>
    </location>
</feature>
<keyword evidence="13" id="KW-0735">Signal-anchor</keyword>
<evidence type="ECO:0000256" key="15">
    <source>
        <dbReference type="ARBA" id="ARBA00022989"/>
    </source>
</evidence>
<keyword evidence="7" id="KW-0645">Protease</keyword>
<dbReference type="InterPro" id="IPR012338">
    <property type="entry name" value="Beta-lactam/transpept-like"/>
</dbReference>
<gene>
    <name evidence="27" type="ORF">MNBD_GAMMA20-2334</name>
</gene>
<sequence>MKRFLLILAGLGVAASLTVVFGIYFAVMPKLPSVDNLKEVQFQVPLRIYTRDHKLLAEFGEKRRAPLDYDEIPDRLIKAVLAAEDDRFFEHPGVDWRGLLRAAAYLARTGEKGQGGSTITMQVARNFFLSREKTYLRKLNEIFLALKIEDELSKEEIITLYLNKIYFGHRAYGVAAAARVYYGLPVERLSTTQIAMIAGLPKAPSTFNPVVNPSRALTRRGYVLGRMRLLDFISEAEYQVAMSTPDDAKLHGQSLEVVAPYVAEMVRSEMVSRYGDNAYSRGFRVITSVDSAMQAAANAAQREALLAYDSRHGYRGPLAQVELGEEDTEEQWAEVLKPYREVNGLLPVLVLSVEGQSARVYEPRRGIVSIDWDGLSWAAPALPGGRTGKVPKQAADILARGDVIRITERAEKDEWHLVQVPTVEGALVSVSPHDGAIRALVGGFNFSASKFNRITQAERQPGSNFKPFIYSAGLEKGFTPASLINDAPVVFEDRGLEATWRPENYSGRVFGPTRLREALVKSRNLVSIRLLRAMGISHAINYVSRFGFDKSDLPRDLSLALGSGAVTPLEIVTGYAVFANDGFSVKSWFIERIEDPQGEVLYQAAPATVCKYCEITDAERAVQMTFVGPPRRDEQIPVNIAPRVATAQNVYLMRSMMRDVIQRGTARRAQVLQRSDLAGKTGTTNDQHDAWFSGFSSDLATTVWVGFDRPQPLGDRETGGRAALPMWIDYMREALKELPLRPLERPPGLVTVRIDPKSGLLAPAGHPQAIFETFRVENVPAPLDEEAMAPYRQGDDRRAPRSVADDVPEELF</sequence>
<dbReference type="GO" id="GO:0008360">
    <property type="term" value="P:regulation of cell shape"/>
    <property type="evidence" value="ECO:0007669"/>
    <property type="project" value="UniProtKB-KW"/>
</dbReference>
<dbReference type="PANTHER" id="PTHR32282">
    <property type="entry name" value="BINDING PROTEIN TRANSPEPTIDASE, PUTATIVE-RELATED"/>
    <property type="match status" value="1"/>
</dbReference>
<evidence type="ECO:0000256" key="3">
    <source>
        <dbReference type="ARBA" id="ARBA00018638"/>
    </source>
</evidence>
<keyword evidence="14" id="KW-0573">Peptidoglycan synthesis</keyword>
<keyword evidence="18" id="KW-0511">Multifunctional enzyme</keyword>
<keyword evidence="17" id="KW-0046">Antibiotic resistance</keyword>
<keyword evidence="16" id="KW-0472">Membrane</keyword>
<keyword evidence="5" id="KW-0997">Cell inner membrane</keyword>